<dbReference type="InterPro" id="IPR050469">
    <property type="entry name" value="Diguanylate_Cyclase"/>
</dbReference>
<feature type="domain" description="Response regulatory" evidence="4">
    <location>
        <begin position="3"/>
        <end position="118"/>
    </location>
</feature>
<keyword evidence="3" id="KW-0597">Phosphoprotein</keyword>
<dbReference type="GO" id="GO:0000160">
    <property type="term" value="P:phosphorelay signal transduction system"/>
    <property type="evidence" value="ECO:0007669"/>
    <property type="project" value="InterPro"/>
</dbReference>
<dbReference type="Proteomes" id="UP000319627">
    <property type="component" value="Unassembled WGS sequence"/>
</dbReference>
<dbReference type="Gene3D" id="3.30.70.270">
    <property type="match status" value="1"/>
</dbReference>
<dbReference type="EC" id="2.7.7.65" evidence="1"/>
<dbReference type="InterPro" id="IPR001789">
    <property type="entry name" value="Sig_transdc_resp-reg_receiver"/>
</dbReference>
<evidence type="ECO:0000259" key="4">
    <source>
        <dbReference type="PROSITE" id="PS50110"/>
    </source>
</evidence>
<feature type="modified residue" description="4-aspartylphosphate" evidence="3">
    <location>
        <position position="55"/>
    </location>
</feature>
<dbReference type="AlphaFoldDB" id="A0A562J149"/>
<gene>
    <name evidence="6" type="ORF">LX59_00875</name>
</gene>
<sequence length="416" mass="47449">MHSILVIEDSPLLLKIMAHLFNQHKEWQPVFCASYQEAELLLETSASLFFAAFVDLHLPDAPNGETIDLVMEYHLPCIVLTGSYNERRRDELLMKGVVDYILKENYRSYEYAFRLLQRLERNAYVKILIAEDSEATRKYIRTILTPQCYQIIDVSSGNQALEVLKSQPDIDLIIIDHSMPGLTGVDLVKILRQKMYYNEIVIIGLSADVRGSLSAMFIKHGADDFLRKPFYPEELTCRIMSTLERRDLVRALRKAAQFDSLTGLNNRRNFYDEGIKLFQEAGRNKRQLSVAMMDLDFFKKINDNFGHATGDAVLVIFAKALIAYFPTALIGRLGGEEFAMIIDEPLEAIIHMLENLREHCAEVKYALEAPPLSFSAGVYQNHTGSLELFLQEADKYLYQAKHSGRGKTCSILSLCI</sequence>
<dbReference type="SUPFAM" id="SSF52172">
    <property type="entry name" value="CheY-like"/>
    <property type="match status" value="2"/>
</dbReference>
<dbReference type="PROSITE" id="PS50887">
    <property type="entry name" value="GGDEF"/>
    <property type="match status" value="1"/>
</dbReference>
<dbReference type="PANTHER" id="PTHR45138:SF9">
    <property type="entry name" value="DIGUANYLATE CYCLASE DGCM-RELATED"/>
    <property type="match status" value="1"/>
</dbReference>
<reference evidence="6 7" key="1">
    <citation type="submission" date="2019-07" db="EMBL/GenBank/DDBJ databases">
        <title>Genomic Encyclopedia of Type Strains, Phase I: the one thousand microbial genomes (KMG-I) project.</title>
        <authorList>
            <person name="Kyrpides N."/>
        </authorList>
    </citation>
    <scope>NUCLEOTIDE SEQUENCE [LARGE SCALE GENOMIC DNA]</scope>
    <source>
        <strain evidence="6 7">DSM 375</strain>
    </source>
</reference>
<dbReference type="GO" id="GO:0005886">
    <property type="term" value="C:plasma membrane"/>
    <property type="evidence" value="ECO:0007669"/>
    <property type="project" value="TreeGrafter"/>
</dbReference>
<dbReference type="PROSITE" id="PS50110">
    <property type="entry name" value="RESPONSE_REGULATORY"/>
    <property type="match status" value="2"/>
</dbReference>
<dbReference type="GO" id="GO:0043709">
    <property type="term" value="P:cell adhesion involved in single-species biofilm formation"/>
    <property type="evidence" value="ECO:0007669"/>
    <property type="project" value="TreeGrafter"/>
</dbReference>
<dbReference type="SUPFAM" id="SSF55073">
    <property type="entry name" value="Nucleotide cyclase"/>
    <property type="match status" value="1"/>
</dbReference>
<feature type="modified residue" description="4-aspartylphosphate" evidence="3">
    <location>
        <position position="176"/>
    </location>
</feature>
<evidence type="ECO:0000256" key="2">
    <source>
        <dbReference type="ARBA" id="ARBA00034247"/>
    </source>
</evidence>
<dbReference type="InterPro" id="IPR000160">
    <property type="entry name" value="GGDEF_dom"/>
</dbReference>
<evidence type="ECO:0000256" key="1">
    <source>
        <dbReference type="ARBA" id="ARBA00012528"/>
    </source>
</evidence>
<proteinExistence type="predicted"/>
<evidence type="ECO:0000256" key="3">
    <source>
        <dbReference type="PROSITE-ProRule" id="PRU00169"/>
    </source>
</evidence>
<comment type="catalytic activity">
    <reaction evidence="2">
        <text>2 GTP = 3',3'-c-di-GMP + 2 diphosphate</text>
        <dbReference type="Rhea" id="RHEA:24898"/>
        <dbReference type="ChEBI" id="CHEBI:33019"/>
        <dbReference type="ChEBI" id="CHEBI:37565"/>
        <dbReference type="ChEBI" id="CHEBI:58805"/>
        <dbReference type="EC" id="2.7.7.65"/>
    </reaction>
</comment>
<name>A0A562J149_9GAMM</name>
<dbReference type="InterPro" id="IPR043128">
    <property type="entry name" value="Rev_trsase/Diguanyl_cyclase"/>
</dbReference>
<dbReference type="InterPro" id="IPR011006">
    <property type="entry name" value="CheY-like_superfamily"/>
</dbReference>
<dbReference type="GO" id="GO:0052621">
    <property type="term" value="F:diguanylate cyclase activity"/>
    <property type="evidence" value="ECO:0007669"/>
    <property type="project" value="UniProtKB-EC"/>
</dbReference>
<dbReference type="Gene3D" id="3.40.50.2300">
    <property type="match status" value="2"/>
</dbReference>
<dbReference type="SMART" id="SM00448">
    <property type="entry name" value="REC"/>
    <property type="match status" value="2"/>
</dbReference>
<dbReference type="RefSeq" id="WP_144570607.1">
    <property type="nucleotide sequence ID" value="NZ_VLKG01000002.1"/>
</dbReference>
<dbReference type="GO" id="GO:1902201">
    <property type="term" value="P:negative regulation of bacterial-type flagellum-dependent cell motility"/>
    <property type="evidence" value="ECO:0007669"/>
    <property type="project" value="TreeGrafter"/>
</dbReference>
<protein>
    <recommendedName>
        <fullName evidence="1">diguanylate cyclase</fullName>
        <ecNumber evidence="1">2.7.7.65</ecNumber>
    </recommendedName>
</protein>
<dbReference type="NCBIfam" id="TIGR00254">
    <property type="entry name" value="GGDEF"/>
    <property type="match status" value="1"/>
</dbReference>
<evidence type="ECO:0000313" key="6">
    <source>
        <dbReference type="EMBL" id="TWH76830.1"/>
    </source>
</evidence>
<dbReference type="Pfam" id="PF00072">
    <property type="entry name" value="Response_reg"/>
    <property type="match status" value="1"/>
</dbReference>
<dbReference type="PANTHER" id="PTHR45138">
    <property type="entry name" value="REGULATORY COMPONENTS OF SENSORY TRANSDUCTION SYSTEM"/>
    <property type="match status" value="1"/>
</dbReference>
<dbReference type="Pfam" id="PF00990">
    <property type="entry name" value="GGDEF"/>
    <property type="match status" value="1"/>
</dbReference>
<dbReference type="EMBL" id="VLKG01000002">
    <property type="protein sequence ID" value="TWH76830.1"/>
    <property type="molecule type" value="Genomic_DNA"/>
</dbReference>
<evidence type="ECO:0000259" key="5">
    <source>
        <dbReference type="PROSITE" id="PS50887"/>
    </source>
</evidence>
<feature type="domain" description="Response regulatory" evidence="4">
    <location>
        <begin position="126"/>
        <end position="243"/>
    </location>
</feature>
<accession>A0A562J149</accession>
<keyword evidence="7" id="KW-1185">Reference proteome</keyword>
<evidence type="ECO:0000313" key="7">
    <source>
        <dbReference type="Proteomes" id="UP000319627"/>
    </source>
</evidence>
<dbReference type="InterPro" id="IPR029787">
    <property type="entry name" value="Nucleotide_cyclase"/>
</dbReference>
<feature type="domain" description="GGDEF" evidence="5">
    <location>
        <begin position="286"/>
        <end position="413"/>
    </location>
</feature>
<dbReference type="CDD" id="cd01949">
    <property type="entry name" value="GGDEF"/>
    <property type="match status" value="1"/>
</dbReference>
<dbReference type="SMART" id="SM00267">
    <property type="entry name" value="GGDEF"/>
    <property type="match status" value="1"/>
</dbReference>
<comment type="caution">
    <text evidence="6">The sequence shown here is derived from an EMBL/GenBank/DDBJ whole genome shotgun (WGS) entry which is preliminary data.</text>
</comment>
<dbReference type="OrthoDB" id="9803824at2"/>
<organism evidence="6 7">
    <name type="scientific">Azomonas agilis</name>
    <dbReference type="NCBI Taxonomy" id="116849"/>
    <lineage>
        <taxon>Bacteria</taxon>
        <taxon>Pseudomonadati</taxon>
        <taxon>Pseudomonadota</taxon>
        <taxon>Gammaproteobacteria</taxon>
        <taxon>Pseudomonadales</taxon>
        <taxon>Pseudomonadaceae</taxon>
        <taxon>Azomonas</taxon>
    </lineage>
</organism>